<reference evidence="2 3" key="1">
    <citation type="submission" date="2018-04" db="EMBL/GenBank/DDBJ databases">
        <title>The genome of golden apple snail Pomacea canaliculata provides insight into stress tolerance and invasive adaptation.</title>
        <authorList>
            <person name="Liu C."/>
            <person name="Liu B."/>
            <person name="Ren Y."/>
            <person name="Zhang Y."/>
            <person name="Wang H."/>
            <person name="Li S."/>
            <person name="Jiang F."/>
            <person name="Yin L."/>
            <person name="Zhang G."/>
            <person name="Qian W."/>
            <person name="Fan W."/>
        </authorList>
    </citation>
    <scope>NUCLEOTIDE SEQUENCE [LARGE SCALE GENOMIC DNA]</scope>
    <source>
        <strain evidence="2">SZHN2017</strain>
        <tissue evidence="2">Muscle</tissue>
    </source>
</reference>
<evidence type="ECO:0000256" key="1">
    <source>
        <dbReference type="SAM" id="MobiDB-lite"/>
    </source>
</evidence>
<name>A0A2T7Q149_POMCA</name>
<evidence type="ECO:0000313" key="2">
    <source>
        <dbReference type="EMBL" id="PVD39388.1"/>
    </source>
</evidence>
<proteinExistence type="predicted"/>
<evidence type="ECO:0000313" key="3">
    <source>
        <dbReference type="Proteomes" id="UP000245119"/>
    </source>
</evidence>
<organism evidence="2 3">
    <name type="scientific">Pomacea canaliculata</name>
    <name type="common">Golden apple snail</name>
    <dbReference type="NCBI Taxonomy" id="400727"/>
    <lineage>
        <taxon>Eukaryota</taxon>
        <taxon>Metazoa</taxon>
        <taxon>Spiralia</taxon>
        <taxon>Lophotrochozoa</taxon>
        <taxon>Mollusca</taxon>
        <taxon>Gastropoda</taxon>
        <taxon>Caenogastropoda</taxon>
        <taxon>Architaenioglossa</taxon>
        <taxon>Ampullarioidea</taxon>
        <taxon>Ampullariidae</taxon>
        <taxon>Pomacea</taxon>
    </lineage>
</organism>
<gene>
    <name evidence="2" type="ORF">C0Q70_02018</name>
</gene>
<sequence>MTSVTSSPSSHCVGKVQRWSCKDLPGVTAVGNKDNRSACWLIGGAAAETCQVQVCLRARNWLHSSECLRTPLAARPASCGSHRHHPSTRAVSVSRGRGANTMLTGPNTESDSHRDPTTARQGRRPPTTSGGDILVWILVRDYTVTSHVL</sequence>
<protein>
    <submittedName>
        <fullName evidence="2">Uncharacterized protein</fullName>
    </submittedName>
</protein>
<dbReference type="AlphaFoldDB" id="A0A2T7Q149"/>
<feature type="region of interest" description="Disordered" evidence="1">
    <location>
        <begin position="76"/>
        <end position="127"/>
    </location>
</feature>
<dbReference type="EMBL" id="PZQS01000001">
    <property type="protein sequence ID" value="PVD39388.1"/>
    <property type="molecule type" value="Genomic_DNA"/>
</dbReference>
<dbReference type="Proteomes" id="UP000245119">
    <property type="component" value="Linkage Group LG1"/>
</dbReference>
<accession>A0A2T7Q149</accession>
<comment type="caution">
    <text evidence="2">The sequence shown here is derived from an EMBL/GenBank/DDBJ whole genome shotgun (WGS) entry which is preliminary data.</text>
</comment>
<keyword evidence="3" id="KW-1185">Reference proteome</keyword>